<keyword evidence="1" id="KW-0239">DNA-directed DNA polymerase</keyword>
<dbReference type="EMBL" id="LXEO01000017">
    <property type="protein sequence ID" value="OAT18985.1"/>
    <property type="molecule type" value="Genomic_DNA"/>
</dbReference>
<keyword evidence="2" id="KW-1185">Reference proteome</keyword>
<dbReference type="PATRIC" id="fig|1354255.3.peg.1872"/>
<dbReference type="GO" id="GO:0003887">
    <property type="term" value="F:DNA-directed DNA polymerase activity"/>
    <property type="evidence" value="ECO:0007669"/>
    <property type="project" value="UniProtKB-KW"/>
</dbReference>
<reference evidence="1 2" key="1">
    <citation type="submission" date="2016-04" db="EMBL/GenBank/DDBJ databases">
        <title>ATOL: Assembling a taxonomically balanced genome-scale reconstruction of the evolutionary history of the Enterobacteriaceae.</title>
        <authorList>
            <person name="Plunkett G.III."/>
            <person name="Neeno-Eckwall E.C."/>
            <person name="Glasner J.D."/>
            <person name="Perna N.T."/>
        </authorList>
    </citation>
    <scope>NUCLEOTIDE SEQUENCE [LARGE SCALE GENOMIC DNA]</scope>
    <source>
        <strain evidence="1 2">ATCC 51607</strain>
    </source>
</reference>
<dbReference type="RefSeq" id="WP_425267187.1">
    <property type="nucleotide sequence ID" value="NZ_LXEO01000017.1"/>
</dbReference>
<dbReference type="InterPro" id="IPR043502">
    <property type="entry name" value="DNA/RNA_pol_sf"/>
</dbReference>
<proteinExistence type="predicted"/>
<evidence type="ECO:0000313" key="1">
    <source>
        <dbReference type="EMBL" id="OAT18985.1"/>
    </source>
</evidence>
<comment type="caution">
    <text evidence="1">The sequence shown here is derived from an EMBL/GenBank/DDBJ whole genome shotgun (WGS) entry which is preliminary data.</text>
</comment>
<evidence type="ECO:0000313" key="2">
    <source>
        <dbReference type="Proteomes" id="UP000078286"/>
    </source>
</evidence>
<dbReference type="AlphaFoldDB" id="A0A1B7HTP9"/>
<accession>A0A1B7HTP9</accession>
<dbReference type="Proteomes" id="UP000078286">
    <property type="component" value="Unassembled WGS sequence"/>
</dbReference>
<keyword evidence="1" id="KW-0548">Nucleotidyltransferase</keyword>
<sequence>MFDMNALLANAAGVTQSDSRPTKTLDSFPLLPQKSKKRLDVSSQLHLDIGFDTEYVYNPQTKQNDILSYQSYVVLPDGTGVPGILYPASAHKKDRLSLKNFLAKTLTPLLKNEQINEWPGSITLYAHFLRADVASFSDFWSDHKILLKGIRSTVSSFKNRYGIDFDEVENRREKNSLITFDKRTSPPRCSNVTFIDTLLITPGGMGLSECGELLGLPKLTIPAPYSISDMRHYLKGDRRGFEAYALRDAEIAVRYALQVKSFCAESLMITRVPATIGGIGVSRFLKTINESGISSEICMGTRTVTKQCWNPETQGFRTVKTRQSIPARELYETFPINCYHGGRNECYMMGITPEREWYDYDLAGAYTTGLLDILQPDYDNIFHSRNPEDYCGHVMGFALVSFQFPDSVRFPCLPVRTEQFGLFFPLAGESWATAPEIALALSLGAEITIQQGIIVPWHLYESGDVTNSREQECSVFLPFVQQVRENRNRHAKGSLEEKFWKEIGNSLYGKLAQGLHAKTAFDTARGLNSPLPPSSVTQPFFAAHVTGFVRAVVGELMNALPPNAIVVSVTTDGFLTDVSLENIDMSGPLSSRFQALCDIADPGSSMLTCKHQVRQLVAMKTRGQLTYKESEGFPIVHARAGVKPPADIPRDDYNRYMVNLYMNRAPGQKLRRGSLISTRDMWLNESDLVAVESEIRLNLEFDFKRQLITPTMNEGHLLMHSRPWDDMSKALKQRQLFDDWRQTHALKDEADWDDWCDFLYCRNVYTPLKLKVGQNRSDDVLVRLFLRALAQHQWGLTPDDKKRQTSTEVAAWLVAAGYSVTACDVKNAGRAKLPPIIFGSLTSRMNRLMDLIKPVYPGFALPSAVL</sequence>
<dbReference type="SUPFAM" id="SSF56672">
    <property type="entry name" value="DNA/RNA polymerases"/>
    <property type="match status" value="1"/>
</dbReference>
<name>A0A1B7HTP9_9ENTR</name>
<organism evidence="1 2">
    <name type="scientific">Buttiauxella noackiae ATCC 51607</name>
    <dbReference type="NCBI Taxonomy" id="1354255"/>
    <lineage>
        <taxon>Bacteria</taxon>
        <taxon>Pseudomonadati</taxon>
        <taxon>Pseudomonadota</taxon>
        <taxon>Gammaproteobacteria</taxon>
        <taxon>Enterobacterales</taxon>
        <taxon>Enterobacteriaceae</taxon>
        <taxon>Buttiauxella</taxon>
    </lineage>
</organism>
<gene>
    <name evidence="1" type="ORF">M979_1809</name>
</gene>
<keyword evidence="1" id="KW-0808">Transferase</keyword>
<protein>
    <submittedName>
        <fullName evidence="1">DNA-directed DNA polymerase</fullName>
    </submittedName>
</protein>